<feature type="binding site" evidence="2">
    <location>
        <position position="171"/>
    </location>
    <ligand>
        <name>a divalent metal cation</name>
        <dbReference type="ChEBI" id="CHEBI:60240"/>
        <label>2</label>
    </ligand>
</feature>
<proteinExistence type="predicted"/>
<dbReference type="CDD" id="cd01310">
    <property type="entry name" value="TatD_DNAse"/>
    <property type="match status" value="1"/>
</dbReference>
<evidence type="ECO:0000256" key="2">
    <source>
        <dbReference type="PIRSR" id="PIRSR005902-1"/>
    </source>
</evidence>
<dbReference type="GO" id="GO:0016788">
    <property type="term" value="F:hydrolase activity, acting on ester bonds"/>
    <property type="evidence" value="ECO:0007669"/>
    <property type="project" value="InterPro"/>
</dbReference>
<name>A0A1M4SJ08_9FIRM</name>
<dbReference type="PANTHER" id="PTHR46124:SF2">
    <property type="entry name" value="D-AMINOACYL-TRNA DEACYLASE"/>
    <property type="match status" value="1"/>
</dbReference>
<keyword evidence="2" id="KW-0479">Metal-binding</keyword>
<evidence type="ECO:0000313" key="3">
    <source>
        <dbReference type="EMBL" id="SHE32138.1"/>
    </source>
</evidence>
<dbReference type="InterPro" id="IPR018228">
    <property type="entry name" value="DNase_TatD-rel_CS"/>
</dbReference>
<organism evidence="3 4">
    <name type="scientific">Alkalibacter saccharofermentans DSM 14828</name>
    <dbReference type="NCBI Taxonomy" id="1120975"/>
    <lineage>
        <taxon>Bacteria</taxon>
        <taxon>Bacillati</taxon>
        <taxon>Bacillota</taxon>
        <taxon>Clostridia</taxon>
        <taxon>Eubacteriales</taxon>
        <taxon>Eubacteriaceae</taxon>
        <taxon>Alkalibacter</taxon>
    </lineage>
</organism>
<dbReference type="AlphaFoldDB" id="A0A1M4SJ08"/>
<dbReference type="Gene3D" id="3.20.20.140">
    <property type="entry name" value="Metal-dependent hydrolases"/>
    <property type="match status" value="1"/>
</dbReference>
<evidence type="ECO:0000256" key="1">
    <source>
        <dbReference type="ARBA" id="ARBA00022801"/>
    </source>
</evidence>
<feature type="binding site" evidence="2">
    <location>
        <position position="148"/>
    </location>
    <ligand>
        <name>a divalent metal cation</name>
        <dbReference type="ChEBI" id="CHEBI:60240"/>
        <label>2</label>
    </ligand>
</feature>
<accession>A0A1M4SJ08</accession>
<sequence length="277" mass="31427">MDVRPSTVILQCFFILEQPDIGGTMYIDAHTHLEQFEDNLHVALEIIKKEEILTLACSMDAESYEFSKAVSKDWDLVIPAFGIHPWKASANLNVLEDHDPLIREAACIGEIGLDFYWDKNKENYPAQYKVFEYMLDRCKKYGKVSNIHTKGAEKEVLSSIKSFDIKPPIIHWYSGPRDILTKLIDFGCLFTISVDSGISPAAGELIEYVPLKQILTETDGPGSLLWVNGKCGYPNEVKNIVKEIAEIKKIDVAEMTEIIEGNFYEKLNVGFKEREDV</sequence>
<dbReference type="PIRSF" id="PIRSF005902">
    <property type="entry name" value="DNase_TatD"/>
    <property type="match status" value="1"/>
</dbReference>
<dbReference type="InterPro" id="IPR032466">
    <property type="entry name" value="Metal_Hydrolase"/>
</dbReference>
<evidence type="ECO:0000313" key="4">
    <source>
        <dbReference type="Proteomes" id="UP000184251"/>
    </source>
</evidence>
<feature type="binding site" evidence="2">
    <location>
        <position position="32"/>
    </location>
    <ligand>
        <name>a divalent metal cation</name>
        <dbReference type="ChEBI" id="CHEBI:60240"/>
        <label>1</label>
    </ligand>
</feature>
<gene>
    <name evidence="3" type="ORF">SAMN02746064_00278</name>
</gene>
<dbReference type="STRING" id="1120975.SAMN02746064_00278"/>
<dbReference type="PROSITE" id="PS01091">
    <property type="entry name" value="TATD_3"/>
    <property type="match status" value="1"/>
</dbReference>
<dbReference type="SUPFAM" id="SSF51556">
    <property type="entry name" value="Metallo-dependent hydrolases"/>
    <property type="match status" value="1"/>
</dbReference>
<dbReference type="PANTHER" id="PTHR46124">
    <property type="entry name" value="D-AMINOACYL-TRNA DEACYLASE"/>
    <property type="match status" value="1"/>
</dbReference>
<feature type="binding site" evidence="2">
    <location>
        <position position="219"/>
    </location>
    <ligand>
        <name>a divalent metal cation</name>
        <dbReference type="ChEBI" id="CHEBI:60240"/>
        <label>1</label>
    </ligand>
</feature>
<dbReference type="GO" id="GO:0046872">
    <property type="term" value="F:metal ion binding"/>
    <property type="evidence" value="ECO:0007669"/>
    <property type="project" value="UniProtKB-KW"/>
</dbReference>
<dbReference type="EMBL" id="FQTU01000001">
    <property type="protein sequence ID" value="SHE32138.1"/>
    <property type="molecule type" value="Genomic_DNA"/>
</dbReference>
<protein>
    <submittedName>
        <fullName evidence="3">TatD DNase family protein</fullName>
    </submittedName>
</protein>
<feature type="binding site" evidence="2">
    <location>
        <position position="30"/>
    </location>
    <ligand>
        <name>a divalent metal cation</name>
        <dbReference type="ChEBI" id="CHEBI:60240"/>
        <label>1</label>
    </ligand>
</feature>
<dbReference type="InterPro" id="IPR001130">
    <property type="entry name" value="TatD-like"/>
</dbReference>
<feature type="binding site" evidence="2">
    <location>
        <position position="110"/>
    </location>
    <ligand>
        <name>a divalent metal cation</name>
        <dbReference type="ChEBI" id="CHEBI:60240"/>
        <label>1</label>
    </ligand>
</feature>
<dbReference type="Proteomes" id="UP000184251">
    <property type="component" value="Unassembled WGS sequence"/>
</dbReference>
<keyword evidence="1" id="KW-0378">Hydrolase</keyword>
<keyword evidence="4" id="KW-1185">Reference proteome</keyword>
<dbReference type="Pfam" id="PF01026">
    <property type="entry name" value="TatD_DNase"/>
    <property type="match status" value="1"/>
</dbReference>
<dbReference type="RefSeq" id="WP_242945271.1">
    <property type="nucleotide sequence ID" value="NZ_FQTU01000001.1"/>
</dbReference>
<reference evidence="3 4" key="1">
    <citation type="submission" date="2016-11" db="EMBL/GenBank/DDBJ databases">
        <authorList>
            <person name="Jaros S."/>
            <person name="Januszkiewicz K."/>
            <person name="Wedrychowicz H."/>
        </authorList>
    </citation>
    <scope>NUCLEOTIDE SEQUENCE [LARGE SCALE GENOMIC DNA]</scope>
    <source>
        <strain evidence="3 4">DSM 14828</strain>
    </source>
</reference>